<dbReference type="AlphaFoldDB" id="A0A162TP67"/>
<feature type="region of interest" description="Disordered" evidence="1">
    <location>
        <begin position="1"/>
        <end position="68"/>
    </location>
</feature>
<dbReference type="RefSeq" id="XP_018288012.1">
    <property type="nucleotide sequence ID" value="XM_018432222.1"/>
</dbReference>
<keyword evidence="4" id="KW-1185">Reference proteome</keyword>
<proteinExistence type="predicted"/>
<protein>
    <submittedName>
        <fullName evidence="3">Uncharacterized protein</fullName>
    </submittedName>
</protein>
<accession>A0A162TP67</accession>
<keyword evidence="2" id="KW-1133">Transmembrane helix</keyword>
<dbReference type="GeneID" id="28993128"/>
<gene>
    <name evidence="3" type="ORF">PHYBLDRAFT_149140</name>
</gene>
<evidence type="ECO:0000313" key="3">
    <source>
        <dbReference type="EMBL" id="OAD69972.1"/>
    </source>
</evidence>
<feature type="region of interest" description="Disordered" evidence="1">
    <location>
        <begin position="194"/>
        <end position="217"/>
    </location>
</feature>
<name>A0A162TP67_PHYB8</name>
<keyword evidence="2" id="KW-0812">Transmembrane</keyword>
<reference evidence="4" key="1">
    <citation type="submission" date="2015-06" db="EMBL/GenBank/DDBJ databases">
        <title>Expansion of signal transduction pathways in fungi by whole-genome duplication.</title>
        <authorList>
            <consortium name="DOE Joint Genome Institute"/>
            <person name="Corrochano L.M."/>
            <person name="Kuo A."/>
            <person name="Marcet-Houben M."/>
            <person name="Polaino S."/>
            <person name="Salamov A."/>
            <person name="Villalobos J.M."/>
            <person name="Alvarez M.I."/>
            <person name="Avalos J."/>
            <person name="Benito E.P."/>
            <person name="Benoit I."/>
            <person name="Burger G."/>
            <person name="Camino L.P."/>
            <person name="Canovas D."/>
            <person name="Cerda-Olmedo E."/>
            <person name="Cheng J.-F."/>
            <person name="Dominguez A."/>
            <person name="Elias M."/>
            <person name="Eslava A.P."/>
            <person name="Glaser F."/>
            <person name="Grimwood J."/>
            <person name="Gutierrez G."/>
            <person name="Heitman J."/>
            <person name="Henrissat B."/>
            <person name="Iturriaga E.A."/>
            <person name="Lang B.F."/>
            <person name="Lavin J.L."/>
            <person name="Lee S."/>
            <person name="Li W."/>
            <person name="Lindquist E."/>
            <person name="Lopez-Garcia S."/>
            <person name="Luque E.M."/>
            <person name="Marcos A.T."/>
            <person name="Martin J."/>
            <person name="McCluskey K."/>
            <person name="Medina H.R."/>
            <person name="Miralles-Duran A."/>
            <person name="Miyazaki A."/>
            <person name="Munoz-Torres E."/>
            <person name="Oguiza J.A."/>
            <person name="Ohm R."/>
            <person name="Olmedo M."/>
            <person name="Orejas M."/>
            <person name="Ortiz-Castellanos L."/>
            <person name="Pisabarro A.G."/>
            <person name="Rodriguez-Romero J."/>
            <person name="Ruiz-Herrera J."/>
            <person name="Ruiz-Vazquez R."/>
            <person name="Sanz C."/>
            <person name="Schackwitz W."/>
            <person name="Schmutz J."/>
            <person name="Shahriari M."/>
            <person name="Shelest E."/>
            <person name="Silva-Franco F."/>
            <person name="Soanes D."/>
            <person name="Syed K."/>
            <person name="Tagua V.G."/>
            <person name="Talbot N.J."/>
            <person name="Thon M."/>
            <person name="De vries R.P."/>
            <person name="Wiebenga A."/>
            <person name="Yadav J.S."/>
            <person name="Braun E.L."/>
            <person name="Baker S."/>
            <person name="Garre V."/>
            <person name="Horwitz B."/>
            <person name="Torres-Martinez S."/>
            <person name="Idnurm A."/>
            <person name="Herrera-Estrella A."/>
            <person name="Gabaldon T."/>
            <person name="Grigoriev I.V."/>
        </authorList>
    </citation>
    <scope>NUCLEOTIDE SEQUENCE [LARGE SCALE GENOMIC DNA]</scope>
    <source>
        <strain evidence="4">NRRL 1555(-)</strain>
    </source>
</reference>
<feature type="compositionally biased region" description="Polar residues" evidence="1">
    <location>
        <begin position="52"/>
        <end position="67"/>
    </location>
</feature>
<dbReference type="STRING" id="763407.A0A162TP67"/>
<dbReference type="VEuPathDB" id="FungiDB:PHYBLDRAFT_149140"/>
<dbReference type="InParanoid" id="A0A162TP67"/>
<sequence>MNRQIYEFESPSHRHQNSTYPDSEHDPYRKRKAVPVHSTPSDRDPLDGAHSRQGSDSSTSGLATNAANVALRPNYSDYDTNNTNTITKNINKGPNKSTNANTRINININTISTDIDPYCPSRGLKEKKRLLPTQRANSYLPYSRHNRDPCQQPAPIYIEDNPPCFPIPDKEGGVVSMLQDDLCILDIRAQQAALNQQQQQDKENEKDGQDPLQKLNHLHPTSSTLENLLLSRKRRKFWKKRRTLAGLVVFLIAVGVTWYFVWPRFPTVALIGADVTNKTDWTTNSTLSMKTSWRLNMTADNSANWIHTRFTNIAVTLTDVNTLEQFGQGGSGPLILSGRKKQPISIPLNIFYSTNMAGNRTFQDLYNACGVQVRNPVPAEQQETLQVVFHITYSIVGIAWTKTDTIQPVNGFSCPTD</sequence>
<keyword evidence="2" id="KW-0472">Membrane</keyword>
<feature type="transmembrane region" description="Helical" evidence="2">
    <location>
        <begin position="243"/>
        <end position="262"/>
    </location>
</feature>
<evidence type="ECO:0000256" key="2">
    <source>
        <dbReference type="SAM" id="Phobius"/>
    </source>
</evidence>
<organism evidence="3 4">
    <name type="scientific">Phycomyces blakesleeanus (strain ATCC 8743b / DSM 1359 / FGSC 10004 / NBRC 33097 / NRRL 1555)</name>
    <dbReference type="NCBI Taxonomy" id="763407"/>
    <lineage>
        <taxon>Eukaryota</taxon>
        <taxon>Fungi</taxon>
        <taxon>Fungi incertae sedis</taxon>
        <taxon>Mucoromycota</taxon>
        <taxon>Mucoromycotina</taxon>
        <taxon>Mucoromycetes</taxon>
        <taxon>Mucorales</taxon>
        <taxon>Phycomycetaceae</taxon>
        <taxon>Phycomyces</taxon>
    </lineage>
</organism>
<feature type="compositionally biased region" description="Basic and acidic residues" evidence="1">
    <location>
        <begin position="200"/>
        <end position="209"/>
    </location>
</feature>
<evidence type="ECO:0000313" key="4">
    <source>
        <dbReference type="Proteomes" id="UP000077315"/>
    </source>
</evidence>
<dbReference type="Proteomes" id="UP000077315">
    <property type="component" value="Unassembled WGS sequence"/>
</dbReference>
<evidence type="ECO:0000256" key="1">
    <source>
        <dbReference type="SAM" id="MobiDB-lite"/>
    </source>
</evidence>
<dbReference type="OrthoDB" id="5582002at2759"/>
<feature type="compositionally biased region" description="Basic and acidic residues" evidence="1">
    <location>
        <begin position="40"/>
        <end position="50"/>
    </location>
</feature>
<dbReference type="EMBL" id="KV440990">
    <property type="protein sequence ID" value="OAD69972.1"/>
    <property type="molecule type" value="Genomic_DNA"/>
</dbReference>